<dbReference type="InterPro" id="IPR000109">
    <property type="entry name" value="POT_fam"/>
</dbReference>
<accession>A0A843V0S5</accession>
<feature type="transmembrane region" description="Helical" evidence="6">
    <location>
        <begin position="327"/>
        <end position="348"/>
    </location>
</feature>
<feature type="transmembrane region" description="Helical" evidence="6">
    <location>
        <begin position="142"/>
        <end position="165"/>
    </location>
</feature>
<feature type="transmembrane region" description="Helical" evidence="6">
    <location>
        <begin position="232"/>
        <end position="251"/>
    </location>
</feature>
<gene>
    <name evidence="7" type="ORF">Taro_022165</name>
</gene>
<dbReference type="PROSITE" id="PS01022">
    <property type="entry name" value="PTR2_1"/>
    <property type="match status" value="1"/>
</dbReference>
<evidence type="ECO:0000313" key="8">
    <source>
        <dbReference type="Proteomes" id="UP000652761"/>
    </source>
</evidence>
<comment type="caution">
    <text evidence="7">The sequence shown here is derived from an EMBL/GenBank/DDBJ whole genome shotgun (WGS) entry which is preliminary data.</text>
</comment>
<organism evidence="7 8">
    <name type="scientific">Colocasia esculenta</name>
    <name type="common">Wild taro</name>
    <name type="synonym">Arum esculentum</name>
    <dbReference type="NCBI Taxonomy" id="4460"/>
    <lineage>
        <taxon>Eukaryota</taxon>
        <taxon>Viridiplantae</taxon>
        <taxon>Streptophyta</taxon>
        <taxon>Embryophyta</taxon>
        <taxon>Tracheophyta</taxon>
        <taxon>Spermatophyta</taxon>
        <taxon>Magnoliopsida</taxon>
        <taxon>Liliopsida</taxon>
        <taxon>Araceae</taxon>
        <taxon>Aroideae</taxon>
        <taxon>Colocasieae</taxon>
        <taxon>Colocasia</taxon>
    </lineage>
</organism>
<dbReference type="EMBL" id="NMUH01001162">
    <property type="protein sequence ID" value="MQL89601.1"/>
    <property type="molecule type" value="Genomic_DNA"/>
</dbReference>
<evidence type="ECO:0000256" key="2">
    <source>
        <dbReference type="ARBA" id="ARBA00005982"/>
    </source>
</evidence>
<reference evidence="7" key="1">
    <citation type="submission" date="2017-07" db="EMBL/GenBank/DDBJ databases">
        <title>Taro Niue Genome Assembly and Annotation.</title>
        <authorList>
            <person name="Atibalentja N."/>
            <person name="Keating K."/>
            <person name="Fields C.J."/>
        </authorList>
    </citation>
    <scope>NUCLEOTIDE SEQUENCE</scope>
    <source>
        <strain evidence="7">Niue_2</strain>
        <tissue evidence="7">Leaf</tissue>
    </source>
</reference>
<dbReference type="Gene3D" id="1.20.1250.20">
    <property type="entry name" value="MFS general substrate transporter like domains"/>
    <property type="match status" value="2"/>
</dbReference>
<evidence type="ECO:0000256" key="3">
    <source>
        <dbReference type="ARBA" id="ARBA00022692"/>
    </source>
</evidence>
<dbReference type="OrthoDB" id="8904098at2759"/>
<dbReference type="AlphaFoldDB" id="A0A843V0S5"/>
<dbReference type="GO" id="GO:0006857">
    <property type="term" value="P:oligopeptide transport"/>
    <property type="evidence" value="ECO:0007669"/>
    <property type="project" value="InterPro"/>
</dbReference>
<evidence type="ECO:0000313" key="7">
    <source>
        <dbReference type="EMBL" id="MQL89601.1"/>
    </source>
</evidence>
<protein>
    <submittedName>
        <fullName evidence="7">Uncharacterized protein</fullName>
    </submittedName>
</protein>
<name>A0A843V0S5_COLES</name>
<dbReference type="InterPro" id="IPR036259">
    <property type="entry name" value="MFS_trans_sf"/>
</dbReference>
<evidence type="ECO:0000256" key="6">
    <source>
        <dbReference type="SAM" id="Phobius"/>
    </source>
</evidence>
<comment type="subcellular location">
    <subcellularLocation>
        <location evidence="1">Membrane</location>
        <topology evidence="1">Multi-pass membrane protein</topology>
    </subcellularLocation>
</comment>
<dbReference type="SUPFAM" id="SSF103473">
    <property type="entry name" value="MFS general substrate transporter"/>
    <property type="match status" value="2"/>
</dbReference>
<dbReference type="PANTHER" id="PTHR11654">
    <property type="entry name" value="OLIGOPEPTIDE TRANSPORTER-RELATED"/>
    <property type="match status" value="1"/>
</dbReference>
<keyword evidence="3 6" id="KW-0812">Transmembrane</keyword>
<feature type="transmembrane region" description="Helical" evidence="6">
    <location>
        <begin position="481"/>
        <end position="500"/>
    </location>
</feature>
<dbReference type="Pfam" id="PF00854">
    <property type="entry name" value="PTR2"/>
    <property type="match status" value="1"/>
</dbReference>
<keyword evidence="4 6" id="KW-1133">Transmembrane helix</keyword>
<dbReference type="InterPro" id="IPR018456">
    <property type="entry name" value="PTR2_symporter_CS"/>
</dbReference>
<dbReference type="GO" id="GO:0022857">
    <property type="term" value="F:transmembrane transporter activity"/>
    <property type="evidence" value="ECO:0007669"/>
    <property type="project" value="InterPro"/>
</dbReference>
<evidence type="ECO:0000256" key="4">
    <source>
        <dbReference type="ARBA" id="ARBA00022989"/>
    </source>
</evidence>
<sequence length="517" mass="56399">MDAEPLATGGHLPMEGVVDYRGRPITSRSDSGGWTSAFFIIGTVLFPADPLVGSFGGTVSFGEFWRSLSPVTGAFGAAGVEIAERFAYCGVSSNLMTYLTGPLGESTASAAANVNAWSGVASMLPLIGGLLADSYIGRYRTIALASILYVLGLGMLTLSAVAPFLRPPRCSKAIDSEACLPTQFQVAFFYFSVYLVAFAQGGHKPCVQAFGADQFYENDPEESKSKSSFFNWWYFGICSGTTFTLLILNYVQDYVSWGLGFGLPCVSMVIALVIFLMGTRTYRFYVLSSKGPFTELAQYGISEAFTMVGLQEFFYDQVPDGFRSLGLALYLSIFGIGTFISSFLVSVIDKVSRRSGESWFSNNLNRAHLDYFYWLLAGLGAVQLLIYPYVARAFRYKRKDLNPLHRAKACSNMDRRIRPTFLVPSAPLQQCRAPLAFPLSPSCPSTTSTIRVSVVAPPTVHVIIPIAKTFTEIPSAVSHSAILQSIGIGMLLSIVTMVVVCSRGNEKTPNCWRFRAD</sequence>
<keyword evidence="5 6" id="KW-0472">Membrane</keyword>
<comment type="similarity">
    <text evidence="2">Belongs to the major facilitator superfamily. Proton-dependent oligopeptide transporter (POT/PTR) (TC 2.A.17) family.</text>
</comment>
<feature type="transmembrane region" description="Helical" evidence="6">
    <location>
        <begin position="371"/>
        <end position="390"/>
    </location>
</feature>
<feature type="transmembrane region" description="Helical" evidence="6">
    <location>
        <begin position="257"/>
        <end position="278"/>
    </location>
</feature>
<keyword evidence="8" id="KW-1185">Reference proteome</keyword>
<proteinExistence type="inferred from homology"/>
<evidence type="ECO:0000256" key="1">
    <source>
        <dbReference type="ARBA" id="ARBA00004141"/>
    </source>
</evidence>
<evidence type="ECO:0000256" key="5">
    <source>
        <dbReference type="ARBA" id="ARBA00023136"/>
    </source>
</evidence>
<dbReference type="Proteomes" id="UP000652761">
    <property type="component" value="Unassembled WGS sequence"/>
</dbReference>
<dbReference type="GO" id="GO:0016020">
    <property type="term" value="C:membrane"/>
    <property type="evidence" value="ECO:0007669"/>
    <property type="project" value="UniProtKB-SubCell"/>
</dbReference>